<name>A0A8H3DML2_9AGAM</name>
<proteinExistence type="predicted"/>
<dbReference type="AlphaFoldDB" id="A0A8H3DML2"/>
<accession>A0A8H3DML2</accession>
<dbReference type="Proteomes" id="UP000663853">
    <property type="component" value="Unassembled WGS sequence"/>
</dbReference>
<evidence type="ECO:0000313" key="2">
    <source>
        <dbReference type="Proteomes" id="UP000663853"/>
    </source>
</evidence>
<gene>
    <name evidence="1" type="ORF">RDB_LOCUS167221</name>
</gene>
<organism evidence="1 2">
    <name type="scientific">Rhizoctonia solani</name>
    <dbReference type="NCBI Taxonomy" id="456999"/>
    <lineage>
        <taxon>Eukaryota</taxon>
        <taxon>Fungi</taxon>
        <taxon>Dikarya</taxon>
        <taxon>Basidiomycota</taxon>
        <taxon>Agaricomycotina</taxon>
        <taxon>Agaricomycetes</taxon>
        <taxon>Cantharellales</taxon>
        <taxon>Ceratobasidiaceae</taxon>
        <taxon>Rhizoctonia</taxon>
    </lineage>
</organism>
<comment type="caution">
    <text evidence="1">The sequence shown here is derived from an EMBL/GenBank/DDBJ whole genome shotgun (WGS) entry which is preliminary data.</text>
</comment>
<protein>
    <submittedName>
        <fullName evidence="1">Uncharacterized protein</fullName>
    </submittedName>
</protein>
<evidence type="ECO:0000313" key="1">
    <source>
        <dbReference type="EMBL" id="CAE6530601.1"/>
    </source>
</evidence>
<reference evidence="1" key="1">
    <citation type="submission" date="2021-01" db="EMBL/GenBank/DDBJ databases">
        <authorList>
            <person name="Kaushik A."/>
        </authorList>
    </citation>
    <scope>NUCLEOTIDE SEQUENCE</scope>
    <source>
        <strain evidence="1">AG6-10EEA</strain>
    </source>
</reference>
<dbReference type="EMBL" id="CAJMXA010003995">
    <property type="protein sequence ID" value="CAE6530601.1"/>
    <property type="molecule type" value="Genomic_DNA"/>
</dbReference>
<sequence length="291" mass="31507">MHFLSLSRATSVLSRRGIAPNLLPIARFKSTTTKPVLFTPLPRKLAVAVTPKRVTLKFAEDSGTPVVSNVTKAASTVENPRASIEAKIKKGIQTMGTKGTAITTVKAANSDRKSKARATAASKVSKLSQKELPISVKSTEVAPCWVDAPPTHIAITIVNGCKTFALKDQIVAFKLLTQILAQQDHTGATQVYLDSVAALGAMSGQRFGVPEIMGPAHHTADVLKTIMVTIKAVKVSRTINLDGWFIRRKVVDEYEETRGNVTAVGWQCMRTESQAFNRQHCTSSHTENGLF</sequence>